<dbReference type="Pfam" id="PF13518">
    <property type="entry name" value="HTH_28"/>
    <property type="match status" value="1"/>
</dbReference>
<accession>A0A7U6GFC0</accession>
<proteinExistence type="predicted"/>
<evidence type="ECO:0000313" key="2">
    <source>
        <dbReference type="EMBL" id="BAL81354.1"/>
    </source>
</evidence>
<dbReference type="InterPro" id="IPR055247">
    <property type="entry name" value="InsJ-like_HTH"/>
</dbReference>
<dbReference type="KEGG" id="cex:CSE_12280"/>
<dbReference type="EMBL" id="AP012051">
    <property type="protein sequence ID" value="BAL81354.1"/>
    <property type="molecule type" value="Genomic_DNA"/>
</dbReference>
<dbReference type="GO" id="GO:0043565">
    <property type="term" value="F:sequence-specific DNA binding"/>
    <property type="evidence" value="ECO:0007669"/>
    <property type="project" value="InterPro"/>
</dbReference>
<dbReference type="Gene3D" id="1.10.10.10">
    <property type="entry name" value="Winged helix-like DNA-binding domain superfamily/Winged helix DNA-binding domain"/>
    <property type="match status" value="1"/>
</dbReference>
<protein>
    <recommendedName>
        <fullName evidence="1">Insertion element IS150 protein InsJ-like helix-turn-helix domain-containing protein</fullName>
    </recommendedName>
</protein>
<gene>
    <name evidence="2" type="ordered locus">CSE_12280</name>
</gene>
<evidence type="ECO:0000259" key="1">
    <source>
        <dbReference type="Pfam" id="PF13518"/>
    </source>
</evidence>
<name>A0A7U6GFC0_CALEA</name>
<organism evidence="2 3">
    <name type="scientific">Caldisericum exile (strain DSM 21853 / NBRC 104410 / AZM16c01)</name>
    <dbReference type="NCBI Taxonomy" id="511051"/>
    <lineage>
        <taxon>Bacteria</taxon>
        <taxon>Pseudomonadati</taxon>
        <taxon>Caldisericota/Cryosericota group</taxon>
        <taxon>Caldisericota</taxon>
        <taxon>Caldisericia</taxon>
        <taxon>Caldisericales</taxon>
        <taxon>Caldisericaceae</taxon>
        <taxon>Caldisericum</taxon>
    </lineage>
</organism>
<dbReference type="AlphaFoldDB" id="A0A7U6GFC0"/>
<dbReference type="InterPro" id="IPR036388">
    <property type="entry name" value="WH-like_DNA-bd_sf"/>
</dbReference>
<dbReference type="SUPFAM" id="SSF48295">
    <property type="entry name" value="TrpR-like"/>
    <property type="match status" value="1"/>
</dbReference>
<feature type="domain" description="Insertion element IS150 protein InsJ-like helix-turn-helix" evidence="1">
    <location>
        <begin position="74"/>
        <end position="121"/>
    </location>
</feature>
<dbReference type="InterPro" id="IPR010921">
    <property type="entry name" value="Trp_repressor/repl_initiator"/>
</dbReference>
<evidence type="ECO:0000313" key="3">
    <source>
        <dbReference type="Proteomes" id="UP000004793"/>
    </source>
</evidence>
<reference evidence="2 3" key="1">
    <citation type="submission" date="2011-01" db="EMBL/GenBank/DDBJ databases">
        <title>Whole genome sequence of Caldisericum exile AZM16c01.</title>
        <authorList>
            <person name="Narita-Yamada S."/>
            <person name="Kawakoshi A."/>
            <person name="Nakamura S."/>
            <person name="Sasagawa M."/>
            <person name="Fukada J."/>
            <person name="Sekine M."/>
            <person name="Kato Y."/>
            <person name="Fukai R."/>
            <person name="Sasaki K."/>
            <person name="Hanamaki A."/>
            <person name="Narita H."/>
            <person name="Konno Y."/>
            <person name="Mori K."/>
            <person name="Yamazaki S."/>
            <person name="Suzuki K."/>
            <person name="Fujita N."/>
        </authorList>
    </citation>
    <scope>NUCLEOTIDE SEQUENCE [LARGE SCALE GENOMIC DNA]</scope>
    <source>
        <strain evidence="3">DSM 21853 / NBRC 104410 / AZM16c01</strain>
    </source>
</reference>
<keyword evidence="3" id="KW-1185">Reference proteome</keyword>
<sequence>MLHLLKMLHLNVQVHKHYEHLPLLKFSINLAKEVGTVKGRIGTQTVLFALYPLSLVKKLKYVNDVKLTKKAKIKLIWIEYYKKVNNISKTCRHFGISRTTFYKWLKRYEKYGLQVLLDRPKTPLRKRAPTVRKQYELDVIRIRNENPT</sequence>
<dbReference type="Proteomes" id="UP000004793">
    <property type="component" value="Chromosome"/>
</dbReference>